<proteinExistence type="predicted"/>
<evidence type="ECO:0000313" key="2">
    <source>
        <dbReference type="Proteomes" id="UP001428341"/>
    </source>
</evidence>
<organism evidence="1 2">
    <name type="scientific">Citrus x changshan-huyou</name>
    <dbReference type="NCBI Taxonomy" id="2935761"/>
    <lineage>
        <taxon>Eukaryota</taxon>
        <taxon>Viridiplantae</taxon>
        <taxon>Streptophyta</taxon>
        <taxon>Embryophyta</taxon>
        <taxon>Tracheophyta</taxon>
        <taxon>Spermatophyta</taxon>
        <taxon>Magnoliopsida</taxon>
        <taxon>eudicotyledons</taxon>
        <taxon>Gunneridae</taxon>
        <taxon>Pentapetalae</taxon>
        <taxon>rosids</taxon>
        <taxon>malvids</taxon>
        <taxon>Sapindales</taxon>
        <taxon>Rutaceae</taxon>
        <taxon>Aurantioideae</taxon>
        <taxon>Citrus</taxon>
    </lineage>
</organism>
<reference evidence="1 2" key="1">
    <citation type="submission" date="2024-05" db="EMBL/GenBank/DDBJ databases">
        <title>Haplotype-resolved chromosome-level genome assembly of Huyou (Citrus changshanensis).</title>
        <authorList>
            <person name="Miao C."/>
            <person name="Chen W."/>
            <person name="Wu Y."/>
            <person name="Wang L."/>
            <person name="Zhao S."/>
            <person name="Grierson D."/>
            <person name="Xu C."/>
            <person name="Chen K."/>
        </authorList>
    </citation>
    <scope>NUCLEOTIDE SEQUENCE [LARGE SCALE GENOMIC DNA]</scope>
    <source>
        <strain evidence="1">01-14</strain>
        <tissue evidence="1">Leaf</tissue>
    </source>
</reference>
<gene>
    <name evidence="1" type="ORF">WN944_025898</name>
</gene>
<evidence type="ECO:0000313" key="1">
    <source>
        <dbReference type="EMBL" id="KAK9182752.1"/>
    </source>
</evidence>
<dbReference type="EMBL" id="JBCGBO010000024">
    <property type="protein sequence ID" value="KAK9182752.1"/>
    <property type="molecule type" value="Genomic_DNA"/>
</dbReference>
<comment type="caution">
    <text evidence="1">The sequence shown here is derived from an EMBL/GenBank/DDBJ whole genome shotgun (WGS) entry which is preliminary data.</text>
</comment>
<name>A0AAP0QH46_9ROSI</name>
<dbReference type="Proteomes" id="UP001428341">
    <property type="component" value="Unassembled WGS sequence"/>
</dbReference>
<dbReference type="AlphaFoldDB" id="A0AAP0QH46"/>
<sequence length="100" mass="10859">MANDTTFHKDVAVPAKSLDTKRAAGSSAIYFKFVTNLKGLINEKACKGHGYFLSVTNLKRIGKEGSSVNGQALCTSVSIYVSHFLARQGRSLAWSFLCNI</sequence>
<keyword evidence="2" id="KW-1185">Reference proteome</keyword>
<protein>
    <submittedName>
        <fullName evidence="1">Uncharacterized protein</fullName>
    </submittedName>
</protein>
<accession>A0AAP0QH46</accession>